<comment type="caution">
    <text evidence="1">The sequence shown here is derived from an EMBL/GenBank/DDBJ whole genome shotgun (WGS) entry which is preliminary data.</text>
</comment>
<evidence type="ECO:0000313" key="1">
    <source>
        <dbReference type="EMBL" id="TVU37500.1"/>
    </source>
</evidence>
<keyword evidence="2" id="KW-1185">Reference proteome</keyword>
<feature type="non-terminal residue" evidence="1">
    <location>
        <position position="1"/>
    </location>
</feature>
<dbReference type="Gene3D" id="1.25.10.10">
    <property type="entry name" value="Leucine-rich Repeat Variant"/>
    <property type="match status" value="1"/>
</dbReference>
<organism evidence="1 2">
    <name type="scientific">Eragrostis curvula</name>
    <name type="common">weeping love grass</name>
    <dbReference type="NCBI Taxonomy" id="38414"/>
    <lineage>
        <taxon>Eukaryota</taxon>
        <taxon>Viridiplantae</taxon>
        <taxon>Streptophyta</taxon>
        <taxon>Embryophyta</taxon>
        <taxon>Tracheophyta</taxon>
        <taxon>Spermatophyta</taxon>
        <taxon>Magnoliopsida</taxon>
        <taxon>Liliopsida</taxon>
        <taxon>Poales</taxon>
        <taxon>Poaceae</taxon>
        <taxon>PACMAD clade</taxon>
        <taxon>Chloridoideae</taxon>
        <taxon>Eragrostideae</taxon>
        <taxon>Eragrostidinae</taxon>
        <taxon>Eragrostis</taxon>
    </lineage>
</organism>
<proteinExistence type="predicted"/>
<evidence type="ECO:0000313" key="2">
    <source>
        <dbReference type="Proteomes" id="UP000324897"/>
    </source>
</evidence>
<protein>
    <submittedName>
        <fullName evidence="1">Uncharacterized protein</fullName>
    </submittedName>
</protein>
<dbReference type="InterPro" id="IPR011989">
    <property type="entry name" value="ARM-like"/>
</dbReference>
<dbReference type="PANTHER" id="PTHR33115:SF11">
    <property type="entry name" value="OS07G0654700 PROTEIN"/>
    <property type="match status" value="1"/>
</dbReference>
<dbReference type="SUPFAM" id="SSF48371">
    <property type="entry name" value="ARM repeat"/>
    <property type="match status" value="1"/>
</dbReference>
<dbReference type="AlphaFoldDB" id="A0A5J9VQY0"/>
<dbReference type="Proteomes" id="UP000324897">
    <property type="component" value="Chromosome 4"/>
</dbReference>
<dbReference type="EMBL" id="RWGY01000007">
    <property type="protein sequence ID" value="TVU37500.1"/>
    <property type="molecule type" value="Genomic_DNA"/>
</dbReference>
<sequence length="556" mass="62351">MVLGQGILYVVACMLEIFSFIPRRSLARRGELRGQWGEEFVSFYYAYALEKSMEGDVLAPKKISLNVAIYCLNSDMPKIQLQGIRVMHNLLQRKETRKQIFSKLITSTKVVARLIEMLDWSNPEDASIRLFTAKVAAELATSLRVITTPGTVQVVSSLLDSGNQQKRGSPLLDTDVEHEKIHDLIVDDNQEERLDAVQDTGSLLETQEHSTQQVGTTEQQKSWILKSWQRIHAIWSIPQEEALTERVLLPALGMSILDGLVSCDKDNCVEINRANGLISKIIRFTSYGRNSDTISDDVIIESVAQSYGIHGEIGITLRQKISKNPFLLRNLADVLGDSMSSRELKKLVAGILRNLAVDRDASQAIGCVQVIISRLMNAFLTPDGASGTESDGRYVAASLLQNTCLHARLELKEPDLKELSYMLDLAMLREPEYEFIKELTSMNTCLHARLELKEPDLKELSYSLREVLERIMNAEGAELEILIGLSSQICLVIPGDFARELDHGQIKERFVKRLVDALNANWEPSADYPGMTRVILEQAISLMEYDSRRIASTVVA</sequence>
<dbReference type="OrthoDB" id="618849at2759"/>
<dbReference type="Gramene" id="TVU37500">
    <property type="protein sequence ID" value="TVU37500"/>
    <property type="gene ID" value="EJB05_10816"/>
</dbReference>
<name>A0A5J9VQY0_9POAL</name>
<accession>A0A5J9VQY0</accession>
<gene>
    <name evidence="1" type="ORF">EJB05_10816</name>
</gene>
<dbReference type="PANTHER" id="PTHR33115">
    <property type="entry name" value="ARM REPEAT SUPERFAMILY PROTEIN"/>
    <property type="match status" value="1"/>
</dbReference>
<dbReference type="InterPro" id="IPR016024">
    <property type="entry name" value="ARM-type_fold"/>
</dbReference>
<reference evidence="1 2" key="1">
    <citation type="journal article" date="2019" name="Sci. Rep.">
        <title>A high-quality genome of Eragrostis curvula grass provides insights into Poaceae evolution and supports new strategies to enhance forage quality.</title>
        <authorList>
            <person name="Carballo J."/>
            <person name="Santos B.A.C.M."/>
            <person name="Zappacosta D."/>
            <person name="Garbus I."/>
            <person name="Selva J.P."/>
            <person name="Gallo C.A."/>
            <person name="Diaz A."/>
            <person name="Albertini E."/>
            <person name="Caccamo M."/>
            <person name="Echenique V."/>
        </authorList>
    </citation>
    <scope>NUCLEOTIDE SEQUENCE [LARGE SCALE GENOMIC DNA]</scope>
    <source>
        <strain evidence="2">cv. Victoria</strain>
        <tissue evidence="1">Leaf</tissue>
    </source>
</reference>